<dbReference type="AlphaFoldDB" id="A0A370PXC2"/>
<organism evidence="6 7">
    <name type="scientific">Aspergillus phoenicis ATCC 13157</name>
    <dbReference type="NCBI Taxonomy" id="1353007"/>
    <lineage>
        <taxon>Eukaryota</taxon>
        <taxon>Fungi</taxon>
        <taxon>Dikarya</taxon>
        <taxon>Ascomycota</taxon>
        <taxon>Pezizomycotina</taxon>
        <taxon>Eurotiomycetes</taxon>
        <taxon>Eurotiomycetidae</taxon>
        <taxon>Eurotiales</taxon>
        <taxon>Aspergillaceae</taxon>
        <taxon>Aspergillus</taxon>
    </lineage>
</organism>
<dbReference type="PROSITE" id="PS00893">
    <property type="entry name" value="NUDIX_BOX"/>
    <property type="match status" value="1"/>
</dbReference>
<comment type="cofactor">
    <cofactor evidence="1">
        <name>Mg(2+)</name>
        <dbReference type="ChEBI" id="CHEBI:18420"/>
    </cofactor>
</comment>
<gene>
    <name evidence="6" type="ORF">M752DRAFT_333103</name>
</gene>
<dbReference type="PROSITE" id="PS51462">
    <property type="entry name" value="NUDIX"/>
    <property type="match status" value="1"/>
</dbReference>
<dbReference type="PANTHER" id="PTHR42904">
    <property type="entry name" value="NUDIX HYDROLASE, NUDC SUBFAMILY"/>
    <property type="match status" value="1"/>
</dbReference>
<evidence type="ECO:0000256" key="3">
    <source>
        <dbReference type="ARBA" id="ARBA00022801"/>
    </source>
</evidence>
<dbReference type="InterPro" id="IPR015797">
    <property type="entry name" value="NUDIX_hydrolase-like_dom_sf"/>
</dbReference>
<dbReference type="Gene3D" id="3.90.79.10">
    <property type="entry name" value="Nucleoside Triphosphate Pyrophosphohydrolase"/>
    <property type="match status" value="1"/>
</dbReference>
<evidence type="ECO:0000256" key="1">
    <source>
        <dbReference type="ARBA" id="ARBA00001946"/>
    </source>
</evidence>
<dbReference type="GO" id="GO:0006742">
    <property type="term" value="P:NADP+ catabolic process"/>
    <property type="evidence" value="ECO:0007669"/>
    <property type="project" value="TreeGrafter"/>
</dbReference>
<proteinExistence type="predicted"/>
<dbReference type="Pfam" id="PF00293">
    <property type="entry name" value="NUDIX"/>
    <property type="match status" value="1"/>
</dbReference>
<evidence type="ECO:0000259" key="5">
    <source>
        <dbReference type="PROSITE" id="PS51462"/>
    </source>
</evidence>
<keyword evidence="3" id="KW-0378">Hydrolase</keyword>
<dbReference type="InterPro" id="IPR050241">
    <property type="entry name" value="NAD-cap_RNA_hydrolase_NudC"/>
</dbReference>
<evidence type="ECO:0000313" key="7">
    <source>
        <dbReference type="Proteomes" id="UP000254937"/>
    </source>
</evidence>
<dbReference type="GO" id="GO:0035529">
    <property type="term" value="F:NADH pyrophosphatase activity"/>
    <property type="evidence" value="ECO:0007669"/>
    <property type="project" value="TreeGrafter"/>
</dbReference>
<evidence type="ECO:0000313" key="6">
    <source>
        <dbReference type="EMBL" id="RDK46564.1"/>
    </source>
</evidence>
<dbReference type="EMBL" id="KZ851846">
    <property type="protein sequence ID" value="RDK46564.1"/>
    <property type="molecule type" value="Genomic_DNA"/>
</dbReference>
<evidence type="ECO:0000256" key="4">
    <source>
        <dbReference type="ARBA" id="ARBA00022842"/>
    </source>
</evidence>
<dbReference type="SUPFAM" id="SSF55811">
    <property type="entry name" value="Nudix"/>
    <property type="match status" value="1"/>
</dbReference>
<name>A0A370PXC2_ASPPH</name>
<dbReference type="InterPro" id="IPR020084">
    <property type="entry name" value="NUDIX_hydrolase_CS"/>
</dbReference>
<keyword evidence="2" id="KW-0479">Metal-binding</keyword>
<dbReference type="InterPro" id="IPR000086">
    <property type="entry name" value="NUDIX_hydrolase_dom"/>
</dbReference>
<reference evidence="6 7" key="1">
    <citation type="submission" date="2018-07" db="EMBL/GenBank/DDBJ databases">
        <title>Section-level genome sequencing of Aspergillus section Nigri to investigate inter- and intra-species variation.</title>
        <authorList>
            <consortium name="DOE Joint Genome Institute"/>
            <person name="Vesth T.C."/>
            <person name="Nybo J.L."/>
            <person name="Theobald S."/>
            <person name="Frisvad J.C."/>
            <person name="Larsen T.O."/>
            <person name="Nielsen K.F."/>
            <person name="Hoof J.B."/>
            <person name="Brandl J."/>
            <person name="Salamov A."/>
            <person name="Riley R."/>
            <person name="Gladden J.M."/>
            <person name="Phatale P."/>
            <person name="Nielsen M.T."/>
            <person name="Lyhne E.K."/>
            <person name="Kogle M.E."/>
            <person name="Strasser K."/>
            <person name="McDonnell E."/>
            <person name="Barry K."/>
            <person name="Clum A."/>
            <person name="Chen C."/>
            <person name="Nolan M."/>
            <person name="Sandor L."/>
            <person name="Kuo A."/>
            <person name="Lipzen A."/>
            <person name="Hainaut M."/>
            <person name="Drula E."/>
            <person name="Tsang A."/>
            <person name="Magnuson J.K."/>
            <person name="Henrissat B."/>
            <person name="Wiebenga A."/>
            <person name="Simmons B.A."/>
            <person name="Makela M.R."/>
            <person name="De vries R.P."/>
            <person name="Grigoriev I.V."/>
            <person name="Mortensen U.H."/>
            <person name="Baker S.E."/>
            <person name="Andersen M.R."/>
        </authorList>
    </citation>
    <scope>NUCLEOTIDE SEQUENCE [LARGE SCALE GENOMIC DNA]</scope>
    <source>
        <strain evidence="6 7">ATCC 13157</strain>
    </source>
</reference>
<dbReference type="GO" id="GO:0019677">
    <property type="term" value="P:NAD+ catabolic process"/>
    <property type="evidence" value="ECO:0007669"/>
    <property type="project" value="TreeGrafter"/>
</dbReference>
<accession>A0A370PXC2</accession>
<keyword evidence="7" id="KW-1185">Reference proteome</keyword>
<feature type="domain" description="Nudix hydrolase" evidence="5">
    <location>
        <begin position="58"/>
        <end position="201"/>
    </location>
</feature>
<dbReference type="GO" id="GO:0046872">
    <property type="term" value="F:metal ion binding"/>
    <property type="evidence" value="ECO:0007669"/>
    <property type="project" value="UniProtKB-KW"/>
</dbReference>
<evidence type="ECO:0000256" key="2">
    <source>
        <dbReference type="ARBA" id="ARBA00022723"/>
    </source>
</evidence>
<dbReference type="GO" id="GO:0005777">
    <property type="term" value="C:peroxisome"/>
    <property type="evidence" value="ECO:0007669"/>
    <property type="project" value="TreeGrafter"/>
</dbReference>
<dbReference type="PANTHER" id="PTHR42904:SF1">
    <property type="entry name" value="NUCLEOSIDE DIPHOSPHATE-LINKED MOIETY X MOTIF 17"/>
    <property type="match status" value="1"/>
</dbReference>
<protein>
    <recommendedName>
        <fullName evidence="5">Nudix hydrolase domain-containing protein</fullName>
    </recommendedName>
</protein>
<dbReference type="Proteomes" id="UP000254937">
    <property type="component" value="Unassembled WGS sequence"/>
</dbReference>
<sequence>MAHGQTCESLLITEQTHYELVSDGDMDDQLSTLTYNVRPPIDRFEISTQSYLSERTDIFGVVSAAIIIHNNRVLLIQRASDDDYPNLWEVPGGEAHKEETLVQGAVRELREEAGLRASEVISMIGEFEWVEPELENPEHGERIWKIFMFLIAIDDADMQLEINLDPKEHQAYLWATETQIRESLCGTIQLEWMSINQREAILSAFEKVND</sequence>
<dbReference type="GO" id="GO:0005829">
    <property type="term" value="C:cytosol"/>
    <property type="evidence" value="ECO:0007669"/>
    <property type="project" value="TreeGrafter"/>
</dbReference>
<dbReference type="CDD" id="cd02883">
    <property type="entry name" value="NUDIX_Hydrolase"/>
    <property type="match status" value="1"/>
</dbReference>
<keyword evidence="4" id="KW-0460">Magnesium</keyword>